<organism evidence="9 11">
    <name type="scientific">Flagellimonas pelagia</name>
    <dbReference type="NCBI Taxonomy" id="2306998"/>
    <lineage>
        <taxon>Bacteria</taxon>
        <taxon>Pseudomonadati</taxon>
        <taxon>Bacteroidota</taxon>
        <taxon>Flavobacteriia</taxon>
        <taxon>Flavobacteriales</taxon>
        <taxon>Flavobacteriaceae</taxon>
        <taxon>Flagellimonas</taxon>
    </lineage>
</organism>
<dbReference type="PANTHER" id="PTHR30572">
    <property type="entry name" value="MEMBRANE COMPONENT OF TRANSPORTER-RELATED"/>
    <property type="match status" value="1"/>
</dbReference>
<feature type="transmembrane region" description="Helical" evidence="6">
    <location>
        <begin position="20"/>
        <end position="40"/>
    </location>
</feature>
<evidence type="ECO:0000256" key="4">
    <source>
        <dbReference type="ARBA" id="ARBA00022989"/>
    </source>
</evidence>
<feature type="transmembrane region" description="Helical" evidence="6">
    <location>
        <begin position="330"/>
        <end position="356"/>
    </location>
</feature>
<accession>A0A3A1NNX2</accession>
<feature type="domain" description="MacB-like periplasmic core" evidence="8">
    <location>
        <begin position="19"/>
        <end position="243"/>
    </location>
</feature>
<feature type="transmembrane region" description="Helical" evidence="6">
    <location>
        <begin position="376"/>
        <end position="399"/>
    </location>
</feature>
<dbReference type="InterPro" id="IPR025857">
    <property type="entry name" value="MacB_PCD"/>
</dbReference>
<evidence type="ECO:0000313" key="10">
    <source>
        <dbReference type="EMBL" id="TXJ98786.1"/>
    </source>
</evidence>
<feature type="transmembrane region" description="Helical" evidence="6">
    <location>
        <begin position="420"/>
        <end position="446"/>
    </location>
</feature>
<feature type="transmembrane region" description="Helical" evidence="6">
    <location>
        <begin position="727"/>
        <end position="746"/>
    </location>
</feature>
<comment type="subcellular location">
    <subcellularLocation>
        <location evidence="1">Cell membrane</location>
        <topology evidence="1">Multi-pass membrane protein</topology>
    </subcellularLocation>
</comment>
<dbReference type="OrthoDB" id="8740261at2"/>
<evidence type="ECO:0000259" key="8">
    <source>
        <dbReference type="Pfam" id="PF12704"/>
    </source>
</evidence>
<keyword evidence="12" id="KW-1185">Reference proteome</keyword>
<feature type="transmembrane region" description="Helical" evidence="6">
    <location>
        <begin position="675"/>
        <end position="699"/>
    </location>
</feature>
<proteinExistence type="predicted"/>
<dbReference type="GO" id="GO:0022857">
    <property type="term" value="F:transmembrane transporter activity"/>
    <property type="evidence" value="ECO:0007669"/>
    <property type="project" value="TreeGrafter"/>
</dbReference>
<evidence type="ECO:0000313" key="9">
    <source>
        <dbReference type="EMBL" id="RIV46021.1"/>
    </source>
</evidence>
<evidence type="ECO:0000256" key="2">
    <source>
        <dbReference type="ARBA" id="ARBA00022475"/>
    </source>
</evidence>
<dbReference type="Proteomes" id="UP000266691">
    <property type="component" value="Unassembled WGS sequence"/>
</dbReference>
<evidence type="ECO:0000256" key="1">
    <source>
        <dbReference type="ARBA" id="ARBA00004651"/>
    </source>
</evidence>
<reference evidence="10 12" key="2">
    <citation type="submission" date="2019-07" db="EMBL/GenBank/DDBJ databases">
        <title>Draft genome of two Muricauda strains isolated from deep sea.</title>
        <authorList>
            <person name="Sun C."/>
        </authorList>
    </citation>
    <scope>NUCLEOTIDE SEQUENCE [LARGE SCALE GENOMIC DNA]</scope>
    <source>
        <strain evidence="10 12">72</strain>
    </source>
</reference>
<dbReference type="AlphaFoldDB" id="A0A3A1NNX2"/>
<gene>
    <name evidence="9" type="ORF">D2V05_05485</name>
    <name evidence="10" type="ORF">FQ017_05440</name>
</gene>
<evidence type="ECO:0000256" key="3">
    <source>
        <dbReference type="ARBA" id="ARBA00022692"/>
    </source>
</evidence>
<evidence type="ECO:0000259" key="7">
    <source>
        <dbReference type="Pfam" id="PF02687"/>
    </source>
</evidence>
<evidence type="ECO:0000313" key="11">
    <source>
        <dbReference type="Proteomes" id="UP000266691"/>
    </source>
</evidence>
<keyword evidence="4 6" id="KW-1133">Transmembrane helix</keyword>
<comment type="caution">
    <text evidence="9">The sequence shown here is derived from an EMBL/GenBank/DDBJ whole genome shotgun (WGS) entry which is preliminary data.</text>
</comment>
<dbReference type="InterPro" id="IPR050250">
    <property type="entry name" value="Macrolide_Exporter_MacB"/>
</dbReference>
<dbReference type="EMBL" id="QXFI01000013">
    <property type="protein sequence ID" value="RIV46021.1"/>
    <property type="molecule type" value="Genomic_DNA"/>
</dbReference>
<evidence type="ECO:0000256" key="5">
    <source>
        <dbReference type="ARBA" id="ARBA00023136"/>
    </source>
</evidence>
<keyword evidence="5 6" id="KW-0472">Membrane</keyword>
<feature type="transmembrane region" description="Helical" evidence="6">
    <location>
        <begin position="282"/>
        <end position="303"/>
    </location>
</feature>
<dbReference type="PANTHER" id="PTHR30572:SF18">
    <property type="entry name" value="ABC-TYPE MACROLIDE FAMILY EXPORT SYSTEM PERMEASE COMPONENT 2"/>
    <property type="match status" value="1"/>
</dbReference>
<dbReference type="Pfam" id="PF12704">
    <property type="entry name" value="MacB_PCD"/>
    <property type="match status" value="1"/>
</dbReference>
<dbReference type="RefSeq" id="WP_119646499.1">
    <property type="nucleotide sequence ID" value="NZ_QXFI01000013.1"/>
</dbReference>
<keyword evidence="2" id="KW-1003">Cell membrane</keyword>
<name>A0A3A1NNX2_9FLAO</name>
<dbReference type="GO" id="GO:0005886">
    <property type="term" value="C:plasma membrane"/>
    <property type="evidence" value="ECO:0007669"/>
    <property type="project" value="UniProtKB-SubCell"/>
</dbReference>
<keyword evidence="3 6" id="KW-0812">Transmembrane</keyword>
<feature type="transmembrane region" description="Helical" evidence="6">
    <location>
        <begin position="761"/>
        <end position="781"/>
    </location>
</feature>
<dbReference type="InterPro" id="IPR003838">
    <property type="entry name" value="ABC3_permease_C"/>
</dbReference>
<reference evidence="9 11" key="1">
    <citation type="submission" date="2018-08" db="EMBL/GenBank/DDBJ databases">
        <title>Proposal of Muricauda 72 sp.nov. and Muricauda NH166 sp.nov., isolated from seawater.</title>
        <authorList>
            <person name="Cheng H."/>
            <person name="Wu Y.-H."/>
            <person name="Guo L.-L."/>
            <person name="Xu X.-W."/>
        </authorList>
    </citation>
    <scope>NUCLEOTIDE SEQUENCE [LARGE SCALE GENOMIC DNA]</scope>
    <source>
        <strain evidence="9 11">72</strain>
    </source>
</reference>
<protein>
    <submittedName>
        <fullName evidence="9">ABC transporter permease</fullName>
    </submittedName>
    <submittedName>
        <fullName evidence="10">FtsX-like permease family protein</fullName>
    </submittedName>
</protein>
<sequence>MKIYVITAIRHLLKHKMHSILNLLGLTIAFTTAIVVSLFIKYEFSYDQQQPDAANIYRVIKENLDNEWRGTHLWNATSGLMKPTLQENCPEIKNVAQLLPIDEIEIVINNQHFMDGKFYFTGPEFLEIFQYHFLKGDPKTALIEPKSIVLTKSMAEKYFPEEDNPMGKLIHLGNMDFTVTGIMEDVPKNSHLPINFLASQQTVFDPSYDLNDAEAEWWNNNYNTYVQLYNDVDVPSLESKITKIVRASREGDVPEAFHLQNIKDIHLYSHVNLESGTNGDILYIRVFFGIALLLLLIAGFNYMNLASAQMLYFTKETAIRKISGASKFQIVLLVFVETLLICLSAFVVSMYLAYFILPSFAELVERELAVSMLWSYSNLAAWIGMVILFALISCAYPAYHMMRQKPIVMLKTQTSKPSNFLNVRNILVVSQFTISIALIAGTIIFYRQLDFIQNKELGFQKNNIVNIIIPDVQSELKKSYSVLKEKLQASTNILDVTYAQTALDNDEWGGSAEWAGKSTQEDIKLYHLIVDQNYLDFYNIDLLDGELFSKEMKAKNNSSFILLNQAAVKALKWNEPVGRKLSLQMWKDSKVIGVIKDFNYQPLHLGIEPLAVSLGLPEEHANIISVKIAPNDVGGTLDEIKTIYKGLYPGYGFNYQFLDDQLSNAYRTDQKLGQLFGILSLISLVVAALGLFGSASFMAKRRIKEIGIRKVNGAKVSEVLALLNKDFAKWVVLAFFMATPIAWQIMKGWLENFAYKTTLDVWIFVLAGVLALVITIITVSWQSWRAAITNPVDALRNE</sequence>
<dbReference type="Proteomes" id="UP000321621">
    <property type="component" value="Unassembled WGS sequence"/>
</dbReference>
<feature type="domain" description="ABC3 transporter permease C-terminal" evidence="7">
    <location>
        <begin position="290"/>
        <end position="406"/>
    </location>
</feature>
<evidence type="ECO:0000256" key="6">
    <source>
        <dbReference type="SAM" id="Phobius"/>
    </source>
</evidence>
<dbReference type="EMBL" id="VNWK01000013">
    <property type="protein sequence ID" value="TXJ98786.1"/>
    <property type="molecule type" value="Genomic_DNA"/>
</dbReference>
<feature type="domain" description="ABC3 transporter permease C-terminal" evidence="7">
    <location>
        <begin position="678"/>
        <end position="791"/>
    </location>
</feature>
<evidence type="ECO:0000313" key="12">
    <source>
        <dbReference type="Proteomes" id="UP000321621"/>
    </source>
</evidence>
<dbReference type="Pfam" id="PF02687">
    <property type="entry name" value="FtsX"/>
    <property type="match status" value="2"/>
</dbReference>